<dbReference type="InterPro" id="IPR050712">
    <property type="entry name" value="NAD(P)H-dep_reductase"/>
</dbReference>
<dbReference type="SUPFAM" id="SSF52218">
    <property type="entry name" value="Flavoproteins"/>
    <property type="match status" value="1"/>
</dbReference>
<dbReference type="PANTHER" id="PTHR30543">
    <property type="entry name" value="CHROMATE REDUCTASE"/>
    <property type="match status" value="1"/>
</dbReference>
<dbReference type="Gene3D" id="3.40.50.360">
    <property type="match status" value="1"/>
</dbReference>
<evidence type="ECO:0000259" key="1">
    <source>
        <dbReference type="Pfam" id="PF03358"/>
    </source>
</evidence>
<organism evidence="2 3">
    <name type="scientific">Bombilactobacillus apium</name>
    <dbReference type="NCBI Taxonomy" id="2675299"/>
    <lineage>
        <taxon>Bacteria</taxon>
        <taxon>Bacillati</taxon>
        <taxon>Bacillota</taxon>
        <taxon>Bacilli</taxon>
        <taxon>Lactobacillales</taxon>
        <taxon>Lactobacillaceae</taxon>
        <taxon>Bombilactobacillus</taxon>
    </lineage>
</organism>
<comment type="caution">
    <text evidence="2">The sequence shown here is derived from an EMBL/GenBank/DDBJ whole genome shotgun (WGS) entry which is preliminary data.</text>
</comment>
<gene>
    <name evidence="2" type="ORF">HU830_02300</name>
</gene>
<dbReference type="PANTHER" id="PTHR30543:SF21">
    <property type="entry name" value="NAD(P)H-DEPENDENT FMN REDUCTASE LOT6"/>
    <property type="match status" value="1"/>
</dbReference>
<keyword evidence="3" id="KW-1185">Reference proteome</keyword>
<proteinExistence type="predicted"/>
<dbReference type="GO" id="GO:0010181">
    <property type="term" value="F:FMN binding"/>
    <property type="evidence" value="ECO:0007669"/>
    <property type="project" value="TreeGrafter"/>
</dbReference>
<sequence>MKKFCAIVGSNAQHSTNRDLLTYMSKRYQNAAEIELLEIKEVPIFVKNAEMQLPEVIQAMKQRIAVCDGVIIGTPEYDHSIPAVLASTLAWLSYGIHPLLDKPVMITGASYGTLGASRAQAQLRQILDSPEIKARVMPSSEFLLGHSLAVFDEQGDLKNPDQIEHLDELFNDFLTFADLASQLNNAKAANQEEVSHFTWDSGLMQEDEE</sequence>
<accession>A0A850R1X1</accession>
<dbReference type="InterPro" id="IPR029039">
    <property type="entry name" value="Flavoprotein-like_sf"/>
</dbReference>
<evidence type="ECO:0000313" key="2">
    <source>
        <dbReference type="EMBL" id="NVY96021.1"/>
    </source>
</evidence>
<dbReference type="InterPro" id="IPR005025">
    <property type="entry name" value="FMN_Rdtase-like_dom"/>
</dbReference>
<name>A0A850R1X1_9LACO</name>
<dbReference type="Proteomes" id="UP000563523">
    <property type="component" value="Unassembled WGS sequence"/>
</dbReference>
<feature type="domain" description="NADPH-dependent FMN reductase-like" evidence="1">
    <location>
        <begin position="3"/>
        <end position="146"/>
    </location>
</feature>
<dbReference type="GO" id="GO:0005829">
    <property type="term" value="C:cytosol"/>
    <property type="evidence" value="ECO:0007669"/>
    <property type="project" value="TreeGrafter"/>
</dbReference>
<dbReference type="AlphaFoldDB" id="A0A850R1X1"/>
<evidence type="ECO:0000313" key="3">
    <source>
        <dbReference type="Proteomes" id="UP000563523"/>
    </source>
</evidence>
<dbReference type="RefSeq" id="WP_176942187.1">
    <property type="nucleotide sequence ID" value="NZ_JABZEC010000002.1"/>
</dbReference>
<dbReference type="Pfam" id="PF03358">
    <property type="entry name" value="FMN_red"/>
    <property type="match status" value="1"/>
</dbReference>
<protein>
    <submittedName>
        <fullName evidence="2">NAD(P)H-dependent oxidoreductase</fullName>
    </submittedName>
</protein>
<dbReference type="GO" id="GO:0016491">
    <property type="term" value="F:oxidoreductase activity"/>
    <property type="evidence" value="ECO:0007669"/>
    <property type="project" value="InterPro"/>
</dbReference>
<dbReference type="EMBL" id="JABZEC010000002">
    <property type="protein sequence ID" value="NVY96021.1"/>
    <property type="molecule type" value="Genomic_DNA"/>
</dbReference>
<reference evidence="2 3" key="1">
    <citation type="submission" date="2020-06" db="EMBL/GenBank/DDBJ databases">
        <authorList>
            <person name="Kang J."/>
        </authorList>
    </citation>
    <scope>NUCLEOTIDE SEQUENCE [LARGE SCALE GENOMIC DNA]</scope>
    <source>
        <strain evidence="2 3">DCY120</strain>
    </source>
</reference>